<dbReference type="GO" id="GO:0008934">
    <property type="term" value="F:inositol monophosphate 1-phosphatase activity"/>
    <property type="evidence" value="ECO:0007669"/>
    <property type="project" value="TreeGrafter"/>
</dbReference>
<gene>
    <name evidence="2" type="ORF">AT728_08440</name>
</gene>
<dbReference type="Gene3D" id="3.30.540.10">
    <property type="entry name" value="Fructose-1,6-Bisphosphatase, subunit A, domain 1"/>
    <property type="match status" value="1"/>
</dbReference>
<accession>A0A0W7X9A4</accession>
<comment type="cofactor">
    <cofactor evidence="1">
        <name>Mg(2+)</name>
        <dbReference type="ChEBI" id="CHEBI:18420"/>
    </cofactor>
</comment>
<dbReference type="PANTHER" id="PTHR20854">
    <property type="entry name" value="INOSITOL MONOPHOSPHATASE"/>
    <property type="match status" value="1"/>
</dbReference>
<dbReference type="Proteomes" id="UP000054804">
    <property type="component" value="Unassembled WGS sequence"/>
</dbReference>
<protein>
    <submittedName>
        <fullName evidence="2">3'(2'),5'-bisphosphate nucleotidase CysQ</fullName>
    </submittedName>
</protein>
<dbReference type="PRINTS" id="PR00377">
    <property type="entry name" value="IMPHPHTASES"/>
</dbReference>
<sequence length="271" mass="28012">MYASNPRLAEDEALLGGVVAAVRAAGAKVLRRFPPAVLPADRAQVVAAIHANDAVSLKSLRPALTAVRPRAGWVEDELDTGALPPGEWWVTDTVEGNINHVHGIPDWSVTAALVREGAPVLAAVHEPLTGHTFTAVRGGGAHRDGLRLRVSAKTALDGAFVGTGQARPGEDAATLGRIAASTVAMLPRALVTRVSVPATTQLVYVASGRMDVFWQYSDVRSGLVAGALLAAEAGGVVTDVRGRPWDASSPDFLASAPGLHAAAVDVLSGVR</sequence>
<dbReference type="InterPro" id="IPR000760">
    <property type="entry name" value="Inositol_monophosphatase-like"/>
</dbReference>
<name>A0A0W7X9A4_9ACTN</name>
<dbReference type="Gene3D" id="3.40.190.80">
    <property type="match status" value="1"/>
</dbReference>
<comment type="caution">
    <text evidence="2">The sequence shown here is derived from an EMBL/GenBank/DDBJ whole genome shotgun (WGS) entry which is preliminary data.</text>
</comment>
<evidence type="ECO:0000313" key="3">
    <source>
        <dbReference type="Proteomes" id="UP000054804"/>
    </source>
</evidence>
<feature type="binding site" evidence="1">
    <location>
        <position position="92"/>
    </location>
    <ligand>
        <name>Mg(2+)</name>
        <dbReference type="ChEBI" id="CHEBI:18420"/>
        <label>1</label>
        <note>catalytic</note>
    </ligand>
</feature>
<dbReference type="GO" id="GO:0007165">
    <property type="term" value="P:signal transduction"/>
    <property type="evidence" value="ECO:0007669"/>
    <property type="project" value="TreeGrafter"/>
</dbReference>
<evidence type="ECO:0000256" key="1">
    <source>
        <dbReference type="PIRSR" id="PIRSR600760-2"/>
    </source>
</evidence>
<evidence type="ECO:0000313" key="2">
    <source>
        <dbReference type="EMBL" id="KUF19091.1"/>
    </source>
</evidence>
<dbReference type="GO" id="GO:0046872">
    <property type="term" value="F:metal ion binding"/>
    <property type="evidence" value="ECO:0007669"/>
    <property type="project" value="UniProtKB-KW"/>
</dbReference>
<reference evidence="2 3" key="1">
    <citation type="submission" date="2015-12" db="EMBL/GenBank/DDBJ databases">
        <title>Draft genome sequence of Streptomyces silvensis ATCC 53525, a producer of novel hormone antagonists.</title>
        <authorList>
            <person name="Johnston C.W."/>
            <person name="Li Y."/>
            <person name="Magarvey N.A."/>
        </authorList>
    </citation>
    <scope>NUCLEOTIDE SEQUENCE [LARGE SCALE GENOMIC DNA]</scope>
    <source>
        <strain evidence="2 3">ATCC 53525</strain>
    </source>
</reference>
<dbReference type="Pfam" id="PF00459">
    <property type="entry name" value="Inositol_P"/>
    <property type="match status" value="1"/>
</dbReference>
<dbReference type="STRING" id="1765722.AT728_08440"/>
<dbReference type="EMBL" id="LOCL01000029">
    <property type="protein sequence ID" value="KUF19091.1"/>
    <property type="molecule type" value="Genomic_DNA"/>
</dbReference>
<organism evidence="2 3">
    <name type="scientific">Streptomyces silvensis</name>
    <dbReference type="NCBI Taxonomy" id="1765722"/>
    <lineage>
        <taxon>Bacteria</taxon>
        <taxon>Bacillati</taxon>
        <taxon>Actinomycetota</taxon>
        <taxon>Actinomycetes</taxon>
        <taxon>Kitasatosporales</taxon>
        <taxon>Streptomycetaceae</taxon>
        <taxon>Streptomyces</taxon>
    </lineage>
</organism>
<dbReference type="PANTHER" id="PTHR20854:SF4">
    <property type="entry name" value="INOSITOL-1-MONOPHOSPHATASE-RELATED"/>
    <property type="match status" value="1"/>
</dbReference>
<keyword evidence="1" id="KW-0479">Metal-binding</keyword>
<dbReference type="SUPFAM" id="SSF56655">
    <property type="entry name" value="Carbohydrate phosphatase"/>
    <property type="match status" value="1"/>
</dbReference>
<keyword evidence="3" id="KW-1185">Reference proteome</keyword>
<keyword evidence="1" id="KW-0460">Magnesium</keyword>
<proteinExistence type="predicted"/>
<dbReference type="GO" id="GO:0006020">
    <property type="term" value="P:inositol metabolic process"/>
    <property type="evidence" value="ECO:0007669"/>
    <property type="project" value="TreeGrafter"/>
</dbReference>
<dbReference type="AlphaFoldDB" id="A0A0W7X9A4"/>